<feature type="region of interest" description="Disordered" evidence="1">
    <location>
        <begin position="1"/>
        <end position="30"/>
    </location>
</feature>
<dbReference type="AlphaFoldDB" id="A0A8A2VJG5"/>
<proteinExistence type="predicted"/>
<dbReference type="Proteomes" id="UP000663203">
    <property type="component" value="Chromosome"/>
</dbReference>
<name>A0A8A2VJG5_9EURY</name>
<accession>A0A8A2VJG5</accession>
<dbReference type="GeneID" id="63188267"/>
<gene>
    <name evidence="3" type="ORF">J0X25_13140</name>
</gene>
<reference evidence="3 4" key="1">
    <citation type="submission" date="2021-03" db="EMBL/GenBank/DDBJ databases">
        <title>Haloterrigena longa sp. nov. and Haloterrigena limicola sp. nov., extremely halophilic archaea isolated from a salt lake.</title>
        <authorList>
            <person name="Henglin C."/>
        </authorList>
    </citation>
    <scope>NUCLEOTIDE SEQUENCE [LARGE SCALE GENOMIC DNA]</scope>
    <source>
        <strain evidence="3 4">KZCA68</strain>
    </source>
</reference>
<evidence type="ECO:0000256" key="1">
    <source>
        <dbReference type="SAM" id="MobiDB-lite"/>
    </source>
</evidence>
<keyword evidence="2" id="KW-0812">Transmembrane</keyword>
<sequence>MPRQSGSDRSRDGARESRPPADRPGEPAPAPGRWLLSTVLQTVVAVVGLVVVLYALSRAFGVDLLGRTAAALATQTGQWIAIAVVALVAMSAAMRAVRYARTP</sequence>
<organism evidence="3 4">
    <name type="scientific">Haloterrigena alkaliphila</name>
    <dbReference type="NCBI Taxonomy" id="2816475"/>
    <lineage>
        <taxon>Archaea</taxon>
        <taxon>Methanobacteriati</taxon>
        <taxon>Methanobacteriota</taxon>
        <taxon>Stenosarchaea group</taxon>
        <taxon>Halobacteria</taxon>
        <taxon>Halobacteriales</taxon>
        <taxon>Natrialbaceae</taxon>
        <taxon>Haloterrigena</taxon>
    </lineage>
</organism>
<dbReference type="KEGG" id="hakz:J0X25_13140"/>
<evidence type="ECO:0000313" key="4">
    <source>
        <dbReference type="Proteomes" id="UP000663203"/>
    </source>
</evidence>
<evidence type="ECO:0000256" key="2">
    <source>
        <dbReference type="SAM" id="Phobius"/>
    </source>
</evidence>
<feature type="transmembrane region" description="Helical" evidence="2">
    <location>
        <begin position="76"/>
        <end position="97"/>
    </location>
</feature>
<dbReference type="EMBL" id="CP071462">
    <property type="protein sequence ID" value="QSW98338.1"/>
    <property type="molecule type" value="Genomic_DNA"/>
</dbReference>
<keyword evidence="2" id="KW-0472">Membrane</keyword>
<evidence type="ECO:0000313" key="3">
    <source>
        <dbReference type="EMBL" id="QSW98338.1"/>
    </source>
</evidence>
<protein>
    <submittedName>
        <fullName evidence="3">Uncharacterized protein</fullName>
    </submittedName>
</protein>
<dbReference type="RefSeq" id="WP_207287948.1">
    <property type="nucleotide sequence ID" value="NZ_CP071462.1"/>
</dbReference>
<keyword evidence="4" id="KW-1185">Reference proteome</keyword>
<keyword evidence="2" id="KW-1133">Transmembrane helix</keyword>
<feature type="compositionally biased region" description="Basic and acidic residues" evidence="1">
    <location>
        <begin position="1"/>
        <end position="25"/>
    </location>
</feature>
<feature type="transmembrane region" description="Helical" evidence="2">
    <location>
        <begin position="34"/>
        <end position="56"/>
    </location>
</feature>